<comment type="caution">
    <text evidence="2">The sequence shown here is derived from an EMBL/GenBank/DDBJ whole genome shotgun (WGS) entry which is preliminary data.</text>
</comment>
<feature type="transmembrane region" description="Helical" evidence="1">
    <location>
        <begin position="45"/>
        <end position="64"/>
    </location>
</feature>
<dbReference type="AlphaFoldDB" id="A0A4Y7R8V9"/>
<keyword evidence="3" id="KW-1185">Reference proteome</keyword>
<sequence>MITRPCETVPSASYLSDIGWPSSSHALECSISSYVGAIKRRGTNVSLQVMFFTALVLLCLYLISQLYSVSFRTRDSAAPLNLCGEEIPSTTPYAVKRIGAYLGRRE</sequence>
<dbReference type="EMBL" id="QPFP01000617">
    <property type="protein sequence ID" value="TEB05123.1"/>
    <property type="molecule type" value="Genomic_DNA"/>
</dbReference>
<reference evidence="2 3" key="1">
    <citation type="journal article" date="2019" name="Nat. Ecol. Evol.">
        <title>Megaphylogeny resolves global patterns of mushroom evolution.</title>
        <authorList>
            <person name="Varga T."/>
            <person name="Krizsan K."/>
            <person name="Foldi C."/>
            <person name="Dima B."/>
            <person name="Sanchez-Garcia M."/>
            <person name="Sanchez-Ramirez S."/>
            <person name="Szollosi G.J."/>
            <person name="Szarkandi J.G."/>
            <person name="Papp V."/>
            <person name="Albert L."/>
            <person name="Andreopoulos W."/>
            <person name="Angelini C."/>
            <person name="Antonin V."/>
            <person name="Barry K.W."/>
            <person name="Bougher N.L."/>
            <person name="Buchanan P."/>
            <person name="Buyck B."/>
            <person name="Bense V."/>
            <person name="Catcheside P."/>
            <person name="Chovatia M."/>
            <person name="Cooper J."/>
            <person name="Damon W."/>
            <person name="Desjardin D."/>
            <person name="Finy P."/>
            <person name="Geml J."/>
            <person name="Haridas S."/>
            <person name="Hughes K."/>
            <person name="Justo A."/>
            <person name="Karasinski D."/>
            <person name="Kautmanova I."/>
            <person name="Kiss B."/>
            <person name="Kocsube S."/>
            <person name="Kotiranta H."/>
            <person name="LaButti K.M."/>
            <person name="Lechner B.E."/>
            <person name="Liimatainen K."/>
            <person name="Lipzen A."/>
            <person name="Lukacs Z."/>
            <person name="Mihaltcheva S."/>
            <person name="Morgado L.N."/>
            <person name="Niskanen T."/>
            <person name="Noordeloos M.E."/>
            <person name="Ohm R.A."/>
            <person name="Ortiz-Santana B."/>
            <person name="Ovrebo C."/>
            <person name="Racz N."/>
            <person name="Riley R."/>
            <person name="Savchenko A."/>
            <person name="Shiryaev A."/>
            <person name="Soop K."/>
            <person name="Spirin V."/>
            <person name="Szebenyi C."/>
            <person name="Tomsovsky M."/>
            <person name="Tulloss R.E."/>
            <person name="Uehling J."/>
            <person name="Grigoriev I.V."/>
            <person name="Vagvolgyi C."/>
            <person name="Papp T."/>
            <person name="Martin F.M."/>
            <person name="Miettinen O."/>
            <person name="Hibbett D.S."/>
            <person name="Nagy L.G."/>
        </authorList>
    </citation>
    <scope>NUCLEOTIDE SEQUENCE [LARGE SCALE GENOMIC DNA]</scope>
    <source>
        <strain evidence="2 3">FP101781</strain>
    </source>
</reference>
<evidence type="ECO:0000313" key="2">
    <source>
        <dbReference type="EMBL" id="TEB05123.1"/>
    </source>
</evidence>
<accession>A0A4Y7R8V9</accession>
<keyword evidence="1" id="KW-1133">Transmembrane helix</keyword>
<evidence type="ECO:0000256" key="1">
    <source>
        <dbReference type="SAM" id="Phobius"/>
    </source>
</evidence>
<protein>
    <submittedName>
        <fullName evidence="2">Uncharacterized protein</fullName>
    </submittedName>
</protein>
<gene>
    <name evidence="2" type="ORF">FA13DRAFT_1277736</name>
</gene>
<evidence type="ECO:0000313" key="3">
    <source>
        <dbReference type="Proteomes" id="UP000298030"/>
    </source>
</evidence>
<proteinExistence type="predicted"/>
<keyword evidence="1" id="KW-0472">Membrane</keyword>
<dbReference type="Proteomes" id="UP000298030">
    <property type="component" value="Unassembled WGS sequence"/>
</dbReference>
<keyword evidence="1" id="KW-0812">Transmembrane</keyword>
<organism evidence="2 3">
    <name type="scientific">Coprinellus micaceus</name>
    <name type="common">Glistening ink-cap mushroom</name>
    <name type="synonym">Coprinus micaceus</name>
    <dbReference type="NCBI Taxonomy" id="71717"/>
    <lineage>
        <taxon>Eukaryota</taxon>
        <taxon>Fungi</taxon>
        <taxon>Dikarya</taxon>
        <taxon>Basidiomycota</taxon>
        <taxon>Agaricomycotina</taxon>
        <taxon>Agaricomycetes</taxon>
        <taxon>Agaricomycetidae</taxon>
        <taxon>Agaricales</taxon>
        <taxon>Agaricineae</taxon>
        <taxon>Psathyrellaceae</taxon>
        <taxon>Coprinellus</taxon>
    </lineage>
</organism>
<name>A0A4Y7R8V9_COPMI</name>